<reference evidence="4" key="1">
    <citation type="submission" date="2025-08" db="UniProtKB">
        <authorList>
            <consortium name="RefSeq"/>
        </authorList>
    </citation>
    <scope>IDENTIFICATION</scope>
</reference>
<protein>
    <submittedName>
        <fullName evidence="4">Protein FAM177A1</fullName>
    </submittedName>
</protein>
<dbReference type="Pfam" id="PF14774">
    <property type="entry name" value="FAM177"/>
    <property type="match status" value="1"/>
</dbReference>
<feature type="coiled-coil region" evidence="1">
    <location>
        <begin position="114"/>
        <end position="141"/>
    </location>
</feature>
<evidence type="ECO:0000256" key="1">
    <source>
        <dbReference type="SAM" id="Coils"/>
    </source>
</evidence>
<name>A0ABM0JLA9_APLCA</name>
<gene>
    <name evidence="4" type="primary">LOC101864380</name>
</gene>
<accession>A0ABM0JLA9</accession>
<proteinExistence type="predicted"/>
<evidence type="ECO:0000313" key="4">
    <source>
        <dbReference type="RefSeq" id="XP_005096380.1"/>
    </source>
</evidence>
<dbReference type="PANTHER" id="PTHR31206:SF1">
    <property type="entry name" value="LP10445P"/>
    <property type="match status" value="1"/>
</dbReference>
<sequence length="176" mass="19731">MADSAIHGSFGTETFTSVPLDAEAAVGADKKKKKPKRILHFSDGILEEYSSSSEDEDAKKDVGPLVDPKTLKWAPWCFYYASTAARKALGVADVCGEKLAWFFGITTPKYRYEIEEYKRAQKELEEDMEQERRQEEKAQGLSTIDVQVVDSCKTSTTTIASNNNSMTEPPELLEKY</sequence>
<feature type="region of interest" description="Disordered" evidence="2">
    <location>
        <begin position="157"/>
        <end position="176"/>
    </location>
</feature>
<dbReference type="GeneID" id="101864380"/>
<evidence type="ECO:0000313" key="3">
    <source>
        <dbReference type="Proteomes" id="UP000694888"/>
    </source>
</evidence>
<organism evidence="3 4">
    <name type="scientific">Aplysia californica</name>
    <name type="common">California sea hare</name>
    <dbReference type="NCBI Taxonomy" id="6500"/>
    <lineage>
        <taxon>Eukaryota</taxon>
        <taxon>Metazoa</taxon>
        <taxon>Spiralia</taxon>
        <taxon>Lophotrochozoa</taxon>
        <taxon>Mollusca</taxon>
        <taxon>Gastropoda</taxon>
        <taxon>Heterobranchia</taxon>
        <taxon>Euthyneura</taxon>
        <taxon>Tectipleura</taxon>
        <taxon>Aplysiida</taxon>
        <taxon>Aplysioidea</taxon>
        <taxon>Aplysiidae</taxon>
        <taxon>Aplysia</taxon>
    </lineage>
</organism>
<keyword evidence="1" id="KW-0175">Coiled coil</keyword>
<keyword evidence="3" id="KW-1185">Reference proteome</keyword>
<evidence type="ECO:0000256" key="2">
    <source>
        <dbReference type="SAM" id="MobiDB-lite"/>
    </source>
</evidence>
<dbReference type="InterPro" id="IPR028260">
    <property type="entry name" value="FAM177"/>
</dbReference>
<feature type="compositionally biased region" description="Low complexity" evidence="2">
    <location>
        <begin position="157"/>
        <end position="167"/>
    </location>
</feature>
<dbReference type="Proteomes" id="UP000694888">
    <property type="component" value="Unplaced"/>
</dbReference>
<dbReference type="PANTHER" id="PTHR31206">
    <property type="entry name" value="LP10445P"/>
    <property type="match status" value="1"/>
</dbReference>
<dbReference type="RefSeq" id="XP_005096380.1">
    <property type="nucleotide sequence ID" value="XM_005096323.2"/>
</dbReference>